<dbReference type="InterPro" id="IPR036734">
    <property type="entry name" value="Neur_chan_lig-bd_sf"/>
</dbReference>
<evidence type="ECO:0000259" key="2">
    <source>
        <dbReference type="Pfam" id="PF02931"/>
    </source>
</evidence>
<dbReference type="EMBL" id="BLKM01000294">
    <property type="protein sequence ID" value="GFG31272.1"/>
    <property type="molecule type" value="Genomic_DNA"/>
</dbReference>
<dbReference type="Pfam" id="PF02931">
    <property type="entry name" value="Neur_chan_LBD"/>
    <property type="match status" value="1"/>
</dbReference>
<organism evidence="3 4">
    <name type="scientific">Coptotermes formosanus</name>
    <name type="common">Formosan subterranean termite</name>
    <dbReference type="NCBI Taxonomy" id="36987"/>
    <lineage>
        <taxon>Eukaryota</taxon>
        <taxon>Metazoa</taxon>
        <taxon>Ecdysozoa</taxon>
        <taxon>Arthropoda</taxon>
        <taxon>Hexapoda</taxon>
        <taxon>Insecta</taxon>
        <taxon>Pterygota</taxon>
        <taxon>Neoptera</taxon>
        <taxon>Polyneoptera</taxon>
        <taxon>Dictyoptera</taxon>
        <taxon>Blattodea</taxon>
        <taxon>Blattoidea</taxon>
        <taxon>Termitoidae</taxon>
        <taxon>Rhinotermitidae</taxon>
        <taxon>Coptotermes</taxon>
    </lineage>
</organism>
<feature type="compositionally biased region" description="Basic and acidic residues" evidence="1">
    <location>
        <begin position="59"/>
        <end position="76"/>
    </location>
</feature>
<dbReference type="GO" id="GO:0005230">
    <property type="term" value="F:extracellular ligand-gated monoatomic ion channel activity"/>
    <property type="evidence" value="ECO:0007669"/>
    <property type="project" value="InterPro"/>
</dbReference>
<gene>
    <name evidence="3" type="ORF">Cfor_12839</name>
</gene>
<dbReference type="InParanoid" id="A0A6L2PJC1"/>
<dbReference type="Proteomes" id="UP000502823">
    <property type="component" value="Unassembled WGS sequence"/>
</dbReference>
<feature type="region of interest" description="Disordered" evidence="1">
    <location>
        <begin position="59"/>
        <end position="82"/>
    </location>
</feature>
<keyword evidence="4" id="KW-1185">Reference proteome</keyword>
<dbReference type="Gene3D" id="2.70.170.10">
    <property type="entry name" value="Neurotransmitter-gated ion-channel ligand-binding domain"/>
    <property type="match status" value="1"/>
</dbReference>
<sequence length="82" mass="9629">MYLNQYWKDERLAFSTGDETLTLSGDFAEKIWVPDTFFANDKNRLSTAVCGGWERIKERRSRDEERGGSEPIRGDEVWETYT</sequence>
<accession>A0A6L2PJC1</accession>
<comment type="caution">
    <text evidence="3">The sequence shown here is derived from an EMBL/GenBank/DDBJ whole genome shotgun (WGS) entry which is preliminary data.</text>
</comment>
<dbReference type="SUPFAM" id="SSF63712">
    <property type="entry name" value="Nicotinic receptor ligand binding domain-like"/>
    <property type="match status" value="1"/>
</dbReference>
<dbReference type="OrthoDB" id="8890589at2759"/>
<feature type="domain" description="Neurotransmitter-gated ion-channel ligand-binding" evidence="2">
    <location>
        <begin position="1"/>
        <end position="43"/>
    </location>
</feature>
<evidence type="ECO:0000313" key="4">
    <source>
        <dbReference type="Proteomes" id="UP000502823"/>
    </source>
</evidence>
<dbReference type="InterPro" id="IPR006202">
    <property type="entry name" value="Neur_chan_lig-bd"/>
</dbReference>
<evidence type="ECO:0000313" key="3">
    <source>
        <dbReference type="EMBL" id="GFG31272.1"/>
    </source>
</evidence>
<name>A0A6L2PJC1_COPFO</name>
<protein>
    <recommendedName>
        <fullName evidence="2">Neurotransmitter-gated ion-channel ligand-binding domain-containing protein</fullName>
    </recommendedName>
</protein>
<evidence type="ECO:0000256" key="1">
    <source>
        <dbReference type="SAM" id="MobiDB-lite"/>
    </source>
</evidence>
<dbReference type="GO" id="GO:0016020">
    <property type="term" value="C:membrane"/>
    <property type="evidence" value="ECO:0007669"/>
    <property type="project" value="InterPro"/>
</dbReference>
<dbReference type="AlphaFoldDB" id="A0A6L2PJC1"/>
<reference evidence="4" key="1">
    <citation type="submission" date="2020-01" db="EMBL/GenBank/DDBJ databases">
        <title>Draft genome sequence of the Termite Coptotermes fromosanus.</title>
        <authorList>
            <person name="Itakura S."/>
            <person name="Yosikawa Y."/>
            <person name="Umezawa K."/>
        </authorList>
    </citation>
    <scope>NUCLEOTIDE SEQUENCE [LARGE SCALE GENOMIC DNA]</scope>
</reference>
<proteinExistence type="predicted"/>